<dbReference type="OrthoDB" id="9794275at2"/>
<accession>A0A2A7MDK5</accession>
<proteinExistence type="predicted"/>
<reference evidence="2" key="4">
    <citation type="submission" date="2022-10" db="EMBL/GenBank/DDBJ databases">
        <authorList>
            <person name="Aires J."/>
            <person name="Mesa V."/>
        </authorList>
    </citation>
    <scope>NUCLEOTIDE SEQUENCE</scope>
    <source>
        <strain evidence="2">Clostridium neonatale JD116</strain>
    </source>
</reference>
<name>A0A2A7MDK5_9CLOT</name>
<dbReference type="InterPro" id="IPR015867">
    <property type="entry name" value="N-reg_PII/ATP_PRibTrfase_C"/>
</dbReference>
<dbReference type="PANTHER" id="PTHR38456">
    <property type="entry name" value="CYCLIC DI-AMP RECEPTOR A"/>
    <property type="match status" value="1"/>
</dbReference>
<dbReference type="SUPFAM" id="SSF54913">
    <property type="entry name" value="GlnB-like"/>
    <property type="match status" value="1"/>
</dbReference>
<gene>
    <name evidence="1" type="primary">darA</name>
    <name evidence="2" type="ORF">CNEO2_310005</name>
    <name evidence="1" type="ORF">CNEO_40473</name>
    <name evidence="4" type="ORF">CNEONATNEC25_00153</name>
    <name evidence="3" type="ORF">CQ394_17530</name>
</gene>
<dbReference type="RefSeq" id="WP_058293631.1">
    <property type="nucleotide sequence ID" value="NZ_CAKJVD010000034.1"/>
</dbReference>
<dbReference type="GeneID" id="68875466"/>
<dbReference type="Pfam" id="PF06153">
    <property type="entry name" value="CdAMP_rec"/>
    <property type="match status" value="1"/>
</dbReference>
<dbReference type="STRING" id="137838.GCA_001458595_00691"/>
<sequence length="110" mass="12144">MKLIISIVQDEDASDVIEALTDENYRVTKLATTGGFLKSGNTTLMTGVEENQVNDVIEIIKRICKKRKELLVAPTTLNGSEAGYMHQYPVKINVGGATLFVLDVDQFIKI</sequence>
<evidence type="ECO:0000313" key="6">
    <source>
        <dbReference type="Proteomes" id="UP000431451"/>
    </source>
</evidence>
<evidence type="ECO:0000313" key="1">
    <source>
        <dbReference type="EMBL" id="CAG9703257.1"/>
    </source>
</evidence>
<dbReference type="Proteomes" id="UP000220840">
    <property type="component" value="Unassembled WGS sequence"/>
</dbReference>
<dbReference type="Proteomes" id="UP001189143">
    <property type="component" value="Unassembled WGS sequence"/>
</dbReference>
<dbReference type="EMBL" id="PDCJ01000003">
    <property type="protein sequence ID" value="PEG29736.1"/>
    <property type="molecule type" value="Genomic_DNA"/>
</dbReference>
<dbReference type="Proteomes" id="UP000431451">
    <property type="component" value="Unassembled WGS sequence"/>
</dbReference>
<reference evidence="4 6" key="2">
    <citation type="submission" date="2018-06" db="EMBL/GenBank/DDBJ databases">
        <authorList>
            <consortium name="IHU Genomes"/>
        </authorList>
    </citation>
    <scope>NUCLEOTIDE SEQUENCE [LARGE SCALE GENOMIC DNA]</scope>
    <source>
        <strain evidence="4 6">NEC25</strain>
    </source>
</reference>
<dbReference type="EMBL" id="UWJD01000001">
    <property type="protein sequence ID" value="VCT82594.1"/>
    <property type="molecule type" value="Genomic_DNA"/>
</dbReference>
<evidence type="ECO:0000313" key="4">
    <source>
        <dbReference type="EMBL" id="VCT82594.1"/>
    </source>
</evidence>
<dbReference type="PANTHER" id="PTHR38456:SF1">
    <property type="entry name" value="CYCLIC DI-AMP RECEPTOR A"/>
    <property type="match status" value="1"/>
</dbReference>
<organism evidence="3 5">
    <name type="scientific">Clostridium neonatale</name>
    <dbReference type="NCBI Taxonomy" id="137838"/>
    <lineage>
        <taxon>Bacteria</taxon>
        <taxon>Bacillati</taxon>
        <taxon>Bacillota</taxon>
        <taxon>Clostridia</taxon>
        <taxon>Eubacteriales</taxon>
        <taxon>Clostridiaceae</taxon>
        <taxon>Clostridium</taxon>
    </lineage>
</organism>
<evidence type="ECO:0000313" key="3">
    <source>
        <dbReference type="EMBL" id="PEG29736.1"/>
    </source>
</evidence>
<keyword evidence="5" id="KW-1185">Reference proteome</keyword>
<dbReference type="EMBL" id="CAKJVE010000004">
    <property type="protein sequence ID" value="CAG9703257.1"/>
    <property type="molecule type" value="Genomic_DNA"/>
</dbReference>
<dbReference type="Gene3D" id="3.30.70.120">
    <property type="match status" value="1"/>
</dbReference>
<dbReference type="Proteomes" id="UP000789738">
    <property type="component" value="Unassembled WGS sequence"/>
</dbReference>
<dbReference type="InterPro" id="IPR010375">
    <property type="entry name" value="CdAMP_rec"/>
</dbReference>
<dbReference type="EMBL" id="CAMTCP010000228">
    <property type="protein sequence ID" value="CAI3599006.1"/>
    <property type="molecule type" value="Genomic_DNA"/>
</dbReference>
<evidence type="ECO:0000313" key="5">
    <source>
        <dbReference type="Proteomes" id="UP000220840"/>
    </source>
</evidence>
<reference evidence="3 5" key="1">
    <citation type="submission" date="2017-10" db="EMBL/GenBank/DDBJ databases">
        <title>Effective Description of Clostridium neonatale sp. nov. linked to necrotizing enterocolitis in neonates and a clarification of species assignable to the genus Clostridium (Prazmowski 1880) emend. Lawson and Rainey 2016.</title>
        <authorList>
            <person name="Bernard K."/>
            <person name="Burdz T."/>
            <person name="Wiebe D."/>
            <person name="Balcewich B."/>
            <person name="Alfa M."/>
            <person name="Bernier A.-M."/>
        </authorList>
    </citation>
    <scope>NUCLEOTIDE SEQUENCE [LARGE SCALE GENOMIC DNA]</scope>
    <source>
        <strain evidence="3 5">LCDC99A005</strain>
    </source>
</reference>
<reference evidence="1" key="3">
    <citation type="submission" date="2021-10" db="EMBL/GenBank/DDBJ databases">
        <authorList>
            <person name="Mesa V."/>
        </authorList>
    </citation>
    <scope>NUCLEOTIDE SEQUENCE</scope>
    <source>
        <strain evidence="1">CC3_PB</strain>
    </source>
</reference>
<evidence type="ECO:0000313" key="2">
    <source>
        <dbReference type="EMBL" id="CAI3599006.1"/>
    </source>
</evidence>
<keyword evidence="1" id="KW-0675">Receptor</keyword>
<dbReference type="InterPro" id="IPR011322">
    <property type="entry name" value="N-reg_PII-like_a/b"/>
</dbReference>
<dbReference type="AlphaFoldDB" id="A0A2A7MDK5"/>
<protein>
    <submittedName>
        <fullName evidence="1">Signal transduction receptor, cyclic di-AMP binding</fullName>
    </submittedName>
</protein>